<feature type="region of interest" description="Disordered" evidence="1">
    <location>
        <begin position="1"/>
        <end position="27"/>
    </location>
</feature>
<sequence>MTTITSPACIPQPERGRHLTMGSVIHP</sequence>
<protein>
    <submittedName>
        <fullName evidence="2">Uncharacterized protein</fullName>
    </submittedName>
</protein>
<reference evidence="2 3" key="1">
    <citation type="submission" date="2019-05" db="EMBL/GenBank/DDBJ databases">
        <title>Another draft genome of Portunus trituberculatus and its Hox gene families provides insights of decapod evolution.</title>
        <authorList>
            <person name="Jeong J.-H."/>
            <person name="Song I."/>
            <person name="Kim S."/>
            <person name="Choi T."/>
            <person name="Kim D."/>
            <person name="Ryu S."/>
            <person name="Kim W."/>
        </authorList>
    </citation>
    <scope>NUCLEOTIDE SEQUENCE [LARGE SCALE GENOMIC DNA]</scope>
    <source>
        <tissue evidence="2">Muscle</tissue>
    </source>
</reference>
<proteinExistence type="predicted"/>
<keyword evidence="3" id="KW-1185">Reference proteome</keyword>
<evidence type="ECO:0000256" key="1">
    <source>
        <dbReference type="SAM" id="MobiDB-lite"/>
    </source>
</evidence>
<evidence type="ECO:0000313" key="3">
    <source>
        <dbReference type="Proteomes" id="UP000324222"/>
    </source>
</evidence>
<organism evidence="2 3">
    <name type="scientific">Portunus trituberculatus</name>
    <name type="common">Swimming crab</name>
    <name type="synonym">Neptunus trituberculatus</name>
    <dbReference type="NCBI Taxonomy" id="210409"/>
    <lineage>
        <taxon>Eukaryota</taxon>
        <taxon>Metazoa</taxon>
        <taxon>Ecdysozoa</taxon>
        <taxon>Arthropoda</taxon>
        <taxon>Crustacea</taxon>
        <taxon>Multicrustacea</taxon>
        <taxon>Malacostraca</taxon>
        <taxon>Eumalacostraca</taxon>
        <taxon>Eucarida</taxon>
        <taxon>Decapoda</taxon>
        <taxon>Pleocyemata</taxon>
        <taxon>Brachyura</taxon>
        <taxon>Eubrachyura</taxon>
        <taxon>Portunoidea</taxon>
        <taxon>Portunidae</taxon>
        <taxon>Portuninae</taxon>
        <taxon>Portunus</taxon>
    </lineage>
</organism>
<dbReference type="AlphaFoldDB" id="A0A5B7IF21"/>
<evidence type="ECO:0000313" key="2">
    <source>
        <dbReference type="EMBL" id="MPC82472.1"/>
    </source>
</evidence>
<gene>
    <name evidence="2" type="ORF">E2C01_077141</name>
</gene>
<dbReference type="Proteomes" id="UP000324222">
    <property type="component" value="Unassembled WGS sequence"/>
</dbReference>
<name>A0A5B7IF21_PORTR</name>
<accession>A0A5B7IF21</accession>
<dbReference type="EMBL" id="VSRR010059855">
    <property type="protein sequence ID" value="MPC82472.1"/>
    <property type="molecule type" value="Genomic_DNA"/>
</dbReference>
<comment type="caution">
    <text evidence="2">The sequence shown here is derived from an EMBL/GenBank/DDBJ whole genome shotgun (WGS) entry which is preliminary data.</text>
</comment>